<dbReference type="KEGG" id="plon:Pla110_44740"/>
<dbReference type="OrthoDB" id="213176at2"/>
<keyword evidence="2" id="KW-1185">Reference proteome</keyword>
<organism evidence="1 2">
    <name type="scientific">Polystyrenella longa</name>
    <dbReference type="NCBI Taxonomy" id="2528007"/>
    <lineage>
        <taxon>Bacteria</taxon>
        <taxon>Pseudomonadati</taxon>
        <taxon>Planctomycetota</taxon>
        <taxon>Planctomycetia</taxon>
        <taxon>Planctomycetales</taxon>
        <taxon>Planctomycetaceae</taxon>
        <taxon>Polystyrenella</taxon>
    </lineage>
</organism>
<gene>
    <name evidence="1" type="ORF">Pla110_44740</name>
</gene>
<name>A0A518CU09_9PLAN</name>
<evidence type="ECO:0000313" key="2">
    <source>
        <dbReference type="Proteomes" id="UP000317178"/>
    </source>
</evidence>
<accession>A0A518CU09</accession>
<dbReference type="Proteomes" id="UP000317178">
    <property type="component" value="Chromosome"/>
</dbReference>
<evidence type="ECO:0000313" key="1">
    <source>
        <dbReference type="EMBL" id="QDU82712.1"/>
    </source>
</evidence>
<proteinExistence type="predicted"/>
<dbReference type="RefSeq" id="WP_144999135.1">
    <property type="nucleotide sequence ID" value="NZ_CP036281.1"/>
</dbReference>
<dbReference type="EMBL" id="CP036281">
    <property type="protein sequence ID" value="QDU82712.1"/>
    <property type="molecule type" value="Genomic_DNA"/>
</dbReference>
<sequence length="163" mass="18327">MSHSHMPMIHLVKQAELYKAKRQQRDSRPAWLIELIDSLTDLFEPMSDVGRVGFDCQFDEGEWKVSLFLGQTEFVGGLHDGLSRPTNYQFNILPLLDLISDVEKLDYIACPDENLQTALEVESHITIRGQHQGNPLQLHILSTAPHQAGPGIRQFPNGAVDAI</sequence>
<dbReference type="AlphaFoldDB" id="A0A518CU09"/>
<protein>
    <submittedName>
        <fullName evidence="1">Uncharacterized protein</fullName>
    </submittedName>
</protein>
<reference evidence="1 2" key="1">
    <citation type="submission" date="2019-02" db="EMBL/GenBank/DDBJ databases">
        <title>Deep-cultivation of Planctomycetes and their phenomic and genomic characterization uncovers novel biology.</title>
        <authorList>
            <person name="Wiegand S."/>
            <person name="Jogler M."/>
            <person name="Boedeker C."/>
            <person name="Pinto D."/>
            <person name="Vollmers J."/>
            <person name="Rivas-Marin E."/>
            <person name="Kohn T."/>
            <person name="Peeters S.H."/>
            <person name="Heuer A."/>
            <person name="Rast P."/>
            <person name="Oberbeckmann S."/>
            <person name="Bunk B."/>
            <person name="Jeske O."/>
            <person name="Meyerdierks A."/>
            <person name="Storesund J.E."/>
            <person name="Kallscheuer N."/>
            <person name="Luecker S."/>
            <person name="Lage O.M."/>
            <person name="Pohl T."/>
            <person name="Merkel B.J."/>
            <person name="Hornburger P."/>
            <person name="Mueller R.-W."/>
            <person name="Bruemmer F."/>
            <person name="Labrenz M."/>
            <person name="Spormann A.M."/>
            <person name="Op den Camp H."/>
            <person name="Overmann J."/>
            <person name="Amann R."/>
            <person name="Jetten M.S.M."/>
            <person name="Mascher T."/>
            <person name="Medema M.H."/>
            <person name="Devos D.P."/>
            <person name="Kaster A.-K."/>
            <person name="Ovreas L."/>
            <person name="Rohde M."/>
            <person name="Galperin M.Y."/>
            <person name="Jogler C."/>
        </authorList>
    </citation>
    <scope>NUCLEOTIDE SEQUENCE [LARGE SCALE GENOMIC DNA]</scope>
    <source>
        <strain evidence="1 2">Pla110</strain>
    </source>
</reference>